<feature type="domain" description="Fimbrial-type adhesion" evidence="1">
    <location>
        <begin position="32"/>
        <end position="178"/>
    </location>
</feature>
<comment type="caution">
    <text evidence="2">The sequence shown here is derived from an EMBL/GenBank/DDBJ whole genome shotgun (WGS) entry which is preliminary data.</text>
</comment>
<dbReference type="InterPro" id="IPR050263">
    <property type="entry name" value="Bact_Fimbrial_Adh_Pro"/>
</dbReference>
<sequence length="178" mass="18582">MRQLIASIVIIYSLFSATAVHAIGELIGGDLKFQGEVVAHGCSIDPLSKNVVVDFGEISARTLYAEGKSLPKAFVITLKDCSTAVFNSVTVTFSGTENTNMSDRLVVTGAASGIGIGFEESDGTAISLNVPTTALAISGTSMSLNFNAFVEGEPNALSNKTLQTGGFQATANYTLNYQ</sequence>
<dbReference type="InterPro" id="IPR000259">
    <property type="entry name" value="Adhesion_dom_fimbrial"/>
</dbReference>
<protein>
    <submittedName>
        <fullName evidence="2">Type 1 fimbrial protein</fullName>
    </submittedName>
</protein>
<dbReference type="Pfam" id="PF00419">
    <property type="entry name" value="Fimbrial"/>
    <property type="match status" value="1"/>
</dbReference>
<organism evidence="2 3">
    <name type="scientific">Klebsiella indica</name>
    <dbReference type="NCBI Taxonomy" id="2582917"/>
    <lineage>
        <taxon>Bacteria</taxon>
        <taxon>Pseudomonadati</taxon>
        <taxon>Pseudomonadota</taxon>
        <taxon>Gammaproteobacteria</taxon>
        <taxon>Enterobacterales</taxon>
        <taxon>Enterobacteriaceae</taxon>
        <taxon>Klebsiella/Raoultella group</taxon>
        <taxon>Klebsiella</taxon>
    </lineage>
</organism>
<dbReference type="Proteomes" id="UP000307430">
    <property type="component" value="Unassembled WGS sequence"/>
</dbReference>
<accession>A0A5R9LPN8</accession>
<dbReference type="EMBL" id="VCHQ01000006">
    <property type="protein sequence ID" value="TLV21971.1"/>
    <property type="molecule type" value="Genomic_DNA"/>
</dbReference>
<dbReference type="GO" id="GO:0009289">
    <property type="term" value="C:pilus"/>
    <property type="evidence" value="ECO:0007669"/>
    <property type="project" value="InterPro"/>
</dbReference>
<keyword evidence="3" id="KW-1185">Reference proteome</keyword>
<evidence type="ECO:0000313" key="2">
    <source>
        <dbReference type="EMBL" id="TLV21971.1"/>
    </source>
</evidence>
<dbReference type="GO" id="GO:0043709">
    <property type="term" value="P:cell adhesion involved in single-species biofilm formation"/>
    <property type="evidence" value="ECO:0007669"/>
    <property type="project" value="TreeGrafter"/>
</dbReference>
<dbReference type="AlphaFoldDB" id="A0A5R9LPN8"/>
<dbReference type="SUPFAM" id="SSF49401">
    <property type="entry name" value="Bacterial adhesins"/>
    <property type="match status" value="1"/>
</dbReference>
<dbReference type="RefSeq" id="WP_138359827.1">
    <property type="nucleotide sequence ID" value="NZ_JBCIVH010000021.1"/>
</dbReference>
<dbReference type="PANTHER" id="PTHR33420:SF26">
    <property type="entry name" value="FIMBRIAL SUBUNIT"/>
    <property type="match status" value="1"/>
</dbReference>
<gene>
    <name evidence="2" type="ORF">FE839_05460</name>
</gene>
<reference evidence="2 3" key="1">
    <citation type="submission" date="2019-05" db="EMBL/GenBank/DDBJ databases">
        <title>Genome sequence of Klebsiella sp strain TOUT106.</title>
        <authorList>
            <person name="Rahi P."/>
            <person name="Chaudhari D."/>
        </authorList>
    </citation>
    <scope>NUCLEOTIDE SEQUENCE [LARGE SCALE GENOMIC DNA]</scope>
    <source>
        <strain evidence="2 3">TOUT106</strain>
    </source>
</reference>
<dbReference type="InterPro" id="IPR036937">
    <property type="entry name" value="Adhesion_dom_fimbrial_sf"/>
</dbReference>
<evidence type="ECO:0000313" key="3">
    <source>
        <dbReference type="Proteomes" id="UP000307430"/>
    </source>
</evidence>
<name>A0A5R9LPN8_9ENTR</name>
<evidence type="ECO:0000259" key="1">
    <source>
        <dbReference type="Pfam" id="PF00419"/>
    </source>
</evidence>
<proteinExistence type="predicted"/>
<dbReference type="InterPro" id="IPR008966">
    <property type="entry name" value="Adhesion_dom_sf"/>
</dbReference>
<dbReference type="Gene3D" id="2.60.40.1090">
    <property type="entry name" value="Fimbrial-type adhesion domain"/>
    <property type="match status" value="1"/>
</dbReference>
<dbReference type="PANTHER" id="PTHR33420">
    <property type="entry name" value="FIMBRIAL SUBUNIT ELFA-RELATED"/>
    <property type="match status" value="1"/>
</dbReference>